<dbReference type="EMBL" id="LBTI01000027">
    <property type="protein sequence ID" value="KKQ37130.1"/>
    <property type="molecule type" value="Genomic_DNA"/>
</dbReference>
<organism evidence="1 2">
    <name type="scientific">Candidatus Woesebacteria bacterium GW2011_GWA1_37_7</name>
    <dbReference type="NCBI Taxonomy" id="1618545"/>
    <lineage>
        <taxon>Bacteria</taxon>
        <taxon>Candidatus Woeseibacteriota</taxon>
    </lineage>
</organism>
<dbReference type="Proteomes" id="UP000034591">
    <property type="component" value="Unassembled WGS sequence"/>
</dbReference>
<accession>A0A0G0HF33</accession>
<proteinExistence type="predicted"/>
<sequence>MTDLSLAIQKEVLEILASKAVIINGKGGLYVDGTPILGLDGERSLKLFTEGVERDVAERGHIGARNLYRERSKIPGSLGNALRTSDNLSRMLDAEEITKI</sequence>
<evidence type="ECO:0000313" key="2">
    <source>
        <dbReference type="Proteomes" id="UP000034591"/>
    </source>
</evidence>
<dbReference type="STRING" id="1618545.US53_C0027G0010"/>
<dbReference type="AlphaFoldDB" id="A0A0G0HF33"/>
<gene>
    <name evidence="1" type="ORF">US53_C0027G0010</name>
</gene>
<name>A0A0G0HF33_9BACT</name>
<evidence type="ECO:0000313" key="1">
    <source>
        <dbReference type="EMBL" id="KKQ37130.1"/>
    </source>
</evidence>
<protein>
    <submittedName>
        <fullName evidence="1">Uncharacterized protein</fullName>
    </submittedName>
</protein>
<comment type="caution">
    <text evidence="1">The sequence shown here is derived from an EMBL/GenBank/DDBJ whole genome shotgun (WGS) entry which is preliminary data.</text>
</comment>
<reference evidence="1 2" key="1">
    <citation type="journal article" date="2015" name="Nature">
        <title>rRNA introns, odd ribosomes, and small enigmatic genomes across a large radiation of phyla.</title>
        <authorList>
            <person name="Brown C.T."/>
            <person name="Hug L.A."/>
            <person name="Thomas B.C."/>
            <person name="Sharon I."/>
            <person name="Castelle C.J."/>
            <person name="Singh A."/>
            <person name="Wilkins M.J."/>
            <person name="Williams K.H."/>
            <person name="Banfield J.F."/>
        </authorList>
    </citation>
    <scope>NUCLEOTIDE SEQUENCE [LARGE SCALE GENOMIC DNA]</scope>
</reference>